<organism evidence="3 4">
    <name type="scientific">Talaromyces amestolkiae</name>
    <dbReference type="NCBI Taxonomy" id="1196081"/>
    <lineage>
        <taxon>Eukaryota</taxon>
        <taxon>Fungi</taxon>
        <taxon>Dikarya</taxon>
        <taxon>Ascomycota</taxon>
        <taxon>Pezizomycotina</taxon>
        <taxon>Eurotiomycetes</taxon>
        <taxon>Eurotiomycetidae</taxon>
        <taxon>Eurotiales</taxon>
        <taxon>Trichocomaceae</taxon>
        <taxon>Talaromyces</taxon>
        <taxon>Talaromyces sect. Talaromyces</taxon>
    </lineage>
</organism>
<sequence>MSATSTISSRTNLLGPLTTTWSAPSPCQSAWQECVTCSNAWQGQGCLDDGSNQDTLTCWPPVTETVSAIEAPFLGLGFYSPGLACPVGYSTACAMSGASNGLQQSISGQQQFQFEYAPTAGETVIGCCPSGYACATGVNGQTCSRQIASTTEPFLTCASGASTITTSVVLPETVTTTASSSIAGIETITQFLIWAPLFQLNYQATDLPTSSTLSTAPATTTAALPSNTTTSSSSGGSSHTTTIAVAVAVPVVVVALIAAVLGWWLWRKRARAGRGSYAAAPPPPPGSDDRIPNAPTELSPHNALVEMAVPNNPVPPVEMSHEPSVPKPFHGATVHEMG</sequence>
<feature type="region of interest" description="Disordered" evidence="1">
    <location>
        <begin position="309"/>
        <end position="338"/>
    </location>
</feature>
<keyword evidence="4" id="KW-1185">Reference proteome</keyword>
<evidence type="ECO:0000313" key="4">
    <source>
        <dbReference type="Proteomes" id="UP000249363"/>
    </source>
</evidence>
<evidence type="ECO:0000256" key="1">
    <source>
        <dbReference type="SAM" id="MobiDB-lite"/>
    </source>
</evidence>
<proteinExistence type="predicted"/>
<keyword evidence="2" id="KW-0472">Membrane</keyword>
<dbReference type="STRING" id="1196081.A0A364L9K8"/>
<dbReference type="RefSeq" id="XP_040736983.1">
    <property type="nucleotide sequence ID" value="XM_040881291.1"/>
</dbReference>
<protein>
    <submittedName>
        <fullName evidence="3">Uncharacterized protein</fullName>
    </submittedName>
</protein>
<dbReference type="Proteomes" id="UP000249363">
    <property type="component" value="Unassembled WGS sequence"/>
</dbReference>
<dbReference type="GeneID" id="63797695"/>
<feature type="region of interest" description="Disordered" evidence="1">
    <location>
        <begin position="211"/>
        <end position="238"/>
    </location>
</feature>
<accession>A0A364L9K8</accession>
<feature type="transmembrane region" description="Helical" evidence="2">
    <location>
        <begin position="243"/>
        <end position="266"/>
    </location>
</feature>
<reference evidence="3 4" key="1">
    <citation type="journal article" date="2017" name="Biotechnol. Biofuels">
        <title>Differential beta-glucosidase expression as a function of carbon source availability in Talaromyces amestolkiae: a genomic and proteomic approach.</title>
        <authorList>
            <person name="de Eugenio L.I."/>
            <person name="Mendez-Liter J.A."/>
            <person name="Nieto-Dominguez M."/>
            <person name="Alonso L."/>
            <person name="Gil-Munoz J."/>
            <person name="Barriuso J."/>
            <person name="Prieto A."/>
            <person name="Martinez M.J."/>
        </authorList>
    </citation>
    <scope>NUCLEOTIDE SEQUENCE [LARGE SCALE GENOMIC DNA]</scope>
    <source>
        <strain evidence="3 4">CIB</strain>
    </source>
</reference>
<dbReference type="AlphaFoldDB" id="A0A364L9K8"/>
<feature type="region of interest" description="Disordered" evidence="1">
    <location>
        <begin position="275"/>
        <end position="297"/>
    </location>
</feature>
<dbReference type="OrthoDB" id="4227098at2759"/>
<keyword evidence="2" id="KW-0812">Transmembrane</keyword>
<evidence type="ECO:0000313" key="3">
    <source>
        <dbReference type="EMBL" id="RAO72469.1"/>
    </source>
</evidence>
<name>A0A364L9K8_TALAM</name>
<comment type="caution">
    <text evidence="3">The sequence shown here is derived from an EMBL/GenBank/DDBJ whole genome shotgun (WGS) entry which is preliminary data.</text>
</comment>
<dbReference type="EMBL" id="MIKG01000019">
    <property type="protein sequence ID" value="RAO72469.1"/>
    <property type="molecule type" value="Genomic_DNA"/>
</dbReference>
<gene>
    <name evidence="3" type="ORF">BHQ10_008481</name>
</gene>
<keyword evidence="2" id="KW-1133">Transmembrane helix</keyword>
<evidence type="ECO:0000256" key="2">
    <source>
        <dbReference type="SAM" id="Phobius"/>
    </source>
</evidence>